<sequence>MDHDTRNEKAILESQFGNTGIPLKPMTPKAPPLPMSKLRIMKNVFVVSFGFLCLFTSFQSLSNLQSSLNKEEGLGVGGLSIIYGALVVSCMFVPPVLIARLGCKWTIPIAMLCYVLYMVANFYAIWGTIVPSAIILGLGAAPLWSAKCTYLTQAGVWYAKHTGSSEDDIINRFFGFFFMMFQTSQIWGNLLSSLVFKTEAKNVTVTEDDLKKCGANFFPGADPNNTNLDKPPMEQIYTLCGIYTGCALLAVLVVAVGLDPIKLDKEEPGDRKFSVHLCLETFMHLWRNPLQKLLIVLTMYSGFEQAFMTGDYTKSYVGCALGIENIGFVMICYGVVDAVCSLLFGRLVQFVGHIPFFILAFLLQGGLQITFLVWVPDPTRPVLFYVFAALWGAGDAIIQTQINALYGFLWTKDSEAAFSNYRLWESMGFIIAFALQNFLRTDVKIYICMAFLVLGMFQYAIVEVLHRRTLHGQRHNTKL</sequence>
<dbReference type="GO" id="GO:0015459">
    <property type="term" value="F:potassium channel regulator activity"/>
    <property type="evidence" value="ECO:0007669"/>
    <property type="project" value="TreeGrafter"/>
</dbReference>
<feature type="transmembrane region" description="Helical" evidence="7">
    <location>
        <begin position="74"/>
        <end position="93"/>
    </location>
</feature>
<comment type="subcellular location">
    <subcellularLocation>
        <location evidence="1">Membrane</location>
        <topology evidence="1">Multi-pass membrane protein</topology>
    </subcellularLocation>
</comment>
<dbReference type="CDD" id="cd17406">
    <property type="entry name" value="MFS_unc93A_like"/>
    <property type="match status" value="1"/>
</dbReference>
<proteinExistence type="inferred from homology"/>
<dbReference type="Pfam" id="PF05978">
    <property type="entry name" value="UNC-93"/>
    <property type="match status" value="1"/>
</dbReference>
<dbReference type="FunFam" id="1.20.1250.20:FF:000290">
    <property type="entry name" value="Unc-93 homolog A"/>
    <property type="match status" value="1"/>
</dbReference>
<evidence type="ECO:0000256" key="2">
    <source>
        <dbReference type="ARBA" id="ARBA00009172"/>
    </source>
</evidence>
<keyword evidence="6" id="KW-0325">Glycoprotein</keyword>
<reference evidence="8" key="1">
    <citation type="journal article" date="2019" name="bioRxiv">
        <title>The Genome of the Zebra Mussel, Dreissena polymorpha: A Resource for Invasive Species Research.</title>
        <authorList>
            <person name="McCartney M.A."/>
            <person name="Auch B."/>
            <person name="Kono T."/>
            <person name="Mallez S."/>
            <person name="Zhang Y."/>
            <person name="Obille A."/>
            <person name="Becker A."/>
            <person name="Abrahante J.E."/>
            <person name="Garbe J."/>
            <person name="Badalamenti J.P."/>
            <person name="Herman A."/>
            <person name="Mangelson H."/>
            <person name="Liachko I."/>
            <person name="Sullivan S."/>
            <person name="Sone E.D."/>
            <person name="Koren S."/>
            <person name="Silverstein K.A.T."/>
            <person name="Beckman K.B."/>
            <person name="Gohl D.M."/>
        </authorList>
    </citation>
    <scope>NUCLEOTIDE SEQUENCE</scope>
    <source>
        <strain evidence="8">Duluth1</strain>
        <tissue evidence="8">Whole animal</tissue>
    </source>
</reference>
<dbReference type="SUPFAM" id="SSF103473">
    <property type="entry name" value="MFS general substrate transporter"/>
    <property type="match status" value="1"/>
</dbReference>
<evidence type="ECO:0000256" key="4">
    <source>
        <dbReference type="ARBA" id="ARBA00022989"/>
    </source>
</evidence>
<evidence type="ECO:0000256" key="7">
    <source>
        <dbReference type="SAM" id="Phobius"/>
    </source>
</evidence>
<dbReference type="EMBL" id="JAIWYP010000013">
    <property type="protein sequence ID" value="KAH3714805.1"/>
    <property type="molecule type" value="Genomic_DNA"/>
</dbReference>
<dbReference type="OrthoDB" id="78663at2759"/>
<dbReference type="GO" id="GO:0043266">
    <property type="term" value="P:regulation of potassium ion transport"/>
    <property type="evidence" value="ECO:0007669"/>
    <property type="project" value="TreeGrafter"/>
</dbReference>
<accession>A0A9D4C0A1</accession>
<dbReference type="InterPro" id="IPR036259">
    <property type="entry name" value="MFS_trans_sf"/>
</dbReference>
<dbReference type="PANTHER" id="PTHR19444:SF13">
    <property type="entry name" value="PROTEIN UNC-93 HOMOLOG A"/>
    <property type="match status" value="1"/>
</dbReference>
<organism evidence="8 9">
    <name type="scientific">Dreissena polymorpha</name>
    <name type="common">Zebra mussel</name>
    <name type="synonym">Mytilus polymorpha</name>
    <dbReference type="NCBI Taxonomy" id="45954"/>
    <lineage>
        <taxon>Eukaryota</taxon>
        <taxon>Metazoa</taxon>
        <taxon>Spiralia</taxon>
        <taxon>Lophotrochozoa</taxon>
        <taxon>Mollusca</taxon>
        <taxon>Bivalvia</taxon>
        <taxon>Autobranchia</taxon>
        <taxon>Heteroconchia</taxon>
        <taxon>Euheterodonta</taxon>
        <taxon>Imparidentia</taxon>
        <taxon>Neoheterodontei</taxon>
        <taxon>Myida</taxon>
        <taxon>Dreissenoidea</taxon>
        <taxon>Dreissenidae</taxon>
        <taxon>Dreissena</taxon>
    </lineage>
</organism>
<evidence type="ECO:0000313" key="9">
    <source>
        <dbReference type="Proteomes" id="UP000828390"/>
    </source>
</evidence>
<dbReference type="GO" id="GO:0006937">
    <property type="term" value="P:regulation of muscle contraction"/>
    <property type="evidence" value="ECO:0007669"/>
    <property type="project" value="TreeGrafter"/>
</dbReference>
<evidence type="ECO:0008006" key="10">
    <source>
        <dbReference type="Google" id="ProtNLM"/>
    </source>
</evidence>
<keyword evidence="3 7" id="KW-0812">Transmembrane</keyword>
<evidence type="ECO:0000256" key="3">
    <source>
        <dbReference type="ARBA" id="ARBA00022692"/>
    </source>
</evidence>
<comment type="similarity">
    <text evidence="2">Belongs to the unc-93 family.</text>
</comment>
<name>A0A9D4C0A1_DREPO</name>
<dbReference type="GO" id="GO:0055120">
    <property type="term" value="C:striated muscle dense body"/>
    <property type="evidence" value="ECO:0007669"/>
    <property type="project" value="TreeGrafter"/>
</dbReference>
<evidence type="ECO:0000256" key="6">
    <source>
        <dbReference type="ARBA" id="ARBA00023180"/>
    </source>
</evidence>
<protein>
    <recommendedName>
        <fullName evidence="10">Protein unc-93 homolog A</fullName>
    </recommendedName>
</protein>
<dbReference type="Proteomes" id="UP000828390">
    <property type="component" value="Unassembled WGS sequence"/>
</dbReference>
<feature type="transmembrane region" description="Helical" evidence="7">
    <location>
        <begin position="445"/>
        <end position="465"/>
    </location>
</feature>
<evidence type="ECO:0000256" key="1">
    <source>
        <dbReference type="ARBA" id="ARBA00004141"/>
    </source>
</evidence>
<dbReference type="PANTHER" id="PTHR19444">
    <property type="entry name" value="UNC-93 RELATED"/>
    <property type="match status" value="1"/>
</dbReference>
<dbReference type="InterPro" id="IPR051951">
    <property type="entry name" value="UNC-93_regulatory"/>
</dbReference>
<evidence type="ECO:0000256" key="5">
    <source>
        <dbReference type="ARBA" id="ARBA00023136"/>
    </source>
</evidence>
<feature type="transmembrane region" description="Helical" evidence="7">
    <location>
        <begin position="382"/>
        <end position="409"/>
    </location>
</feature>
<feature type="transmembrane region" description="Helical" evidence="7">
    <location>
        <begin position="173"/>
        <end position="196"/>
    </location>
</feature>
<feature type="transmembrane region" description="Helical" evidence="7">
    <location>
        <begin position="356"/>
        <end position="376"/>
    </location>
</feature>
<feature type="transmembrane region" description="Helical" evidence="7">
    <location>
        <begin position="421"/>
        <end position="439"/>
    </location>
</feature>
<keyword evidence="5 7" id="KW-0472">Membrane</keyword>
<feature type="transmembrane region" description="Helical" evidence="7">
    <location>
        <begin position="44"/>
        <end position="62"/>
    </location>
</feature>
<keyword evidence="4 7" id="KW-1133">Transmembrane helix</keyword>
<keyword evidence="9" id="KW-1185">Reference proteome</keyword>
<feature type="transmembrane region" description="Helical" evidence="7">
    <location>
        <begin position="236"/>
        <end position="258"/>
    </location>
</feature>
<feature type="transmembrane region" description="Helical" evidence="7">
    <location>
        <begin position="325"/>
        <end position="344"/>
    </location>
</feature>
<dbReference type="Gene3D" id="1.20.1250.20">
    <property type="entry name" value="MFS general substrate transporter like domains"/>
    <property type="match status" value="2"/>
</dbReference>
<dbReference type="AlphaFoldDB" id="A0A9D4C0A1"/>
<evidence type="ECO:0000313" key="8">
    <source>
        <dbReference type="EMBL" id="KAH3714805.1"/>
    </source>
</evidence>
<comment type="caution">
    <text evidence="8">The sequence shown here is derived from an EMBL/GenBank/DDBJ whole genome shotgun (WGS) entry which is preliminary data.</text>
</comment>
<dbReference type="InterPro" id="IPR010291">
    <property type="entry name" value="Ion_channel_UNC-93"/>
</dbReference>
<gene>
    <name evidence="8" type="ORF">DPMN_057506</name>
</gene>
<dbReference type="GO" id="GO:0005886">
    <property type="term" value="C:plasma membrane"/>
    <property type="evidence" value="ECO:0007669"/>
    <property type="project" value="TreeGrafter"/>
</dbReference>
<reference evidence="8" key="2">
    <citation type="submission" date="2020-11" db="EMBL/GenBank/DDBJ databases">
        <authorList>
            <person name="McCartney M.A."/>
            <person name="Auch B."/>
            <person name="Kono T."/>
            <person name="Mallez S."/>
            <person name="Becker A."/>
            <person name="Gohl D.M."/>
            <person name="Silverstein K.A.T."/>
            <person name="Koren S."/>
            <person name="Bechman K.B."/>
            <person name="Herman A."/>
            <person name="Abrahante J.E."/>
            <person name="Garbe J."/>
        </authorList>
    </citation>
    <scope>NUCLEOTIDE SEQUENCE</scope>
    <source>
        <strain evidence="8">Duluth1</strain>
        <tissue evidence="8">Whole animal</tissue>
    </source>
</reference>